<accession>A0A7L4ZSH3</accession>
<dbReference type="Proteomes" id="UP000326380">
    <property type="component" value="Unassembled WGS sequence"/>
</dbReference>
<protein>
    <submittedName>
        <fullName evidence="1">Uncharacterized protein</fullName>
    </submittedName>
</protein>
<name>A0A7L4ZSH3_9BACT</name>
<dbReference type="RefSeq" id="WP_151080378.1">
    <property type="nucleotide sequence ID" value="NZ_CP047647.1"/>
</dbReference>
<gene>
    <name evidence="1" type="ORF">F0P96_18095</name>
</gene>
<proteinExistence type="predicted"/>
<evidence type="ECO:0000313" key="1">
    <source>
        <dbReference type="EMBL" id="KAA9327148.1"/>
    </source>
</evidence>
<dbReference type="AlphaFoldDB" id="A0A7L4ZSH3"/>
<dbReference type="EMBL" id="VTWU01000007">
    <property type="protein sequence ID" value="KAA9327148.1"/>
    <property type="molecule type" value="Genomic_DNA"/>
</dbReference>
<keyword evidence="2" id="KW-1185">Reference proteome</keyword>
<evidence type="ECO:0000313" key="2">
    <source>
        <dbReference type="Proteomes" id="UP000326380"/>
    </source>
</evidence>
<reference evidence="1 2" key="1">
    <citation type="submission" date="2019-09" db="EMBL/GenBank/DDBJ databases">
        <title>Genome sequence of Hymenobacter sp. M3.</title>
        <authorList>
            <person name="Srinivasan S."/>
        </authorList>
    </citation>
    <scope>NUCLEOTIDE SEQUENCE [LARGE SCALE GENOMIC DNA]</scope>
    <source>
        <strain evidence="1 2">M3</strain>
    </source>
</reference>
<sequence length="207" mass="22065">MTSAHQLREVRAHFDFPQPALGSWLGLSRSFLALVETGREALPAHARPWLRPLAAALALPDDPTLAAPAPFPEAPPLPTAGPAAVLARLRECDYQARRLHQQQAALLAAQRTAARRLAAGPLLLAALPAPAPTELTALALRRRWLARLLEAAADALAPAAPAGPVAAALLDARRRAWLHEATCLRVWLNDHPPTDARAGHLSAAPRP</sequence>
<organism evidence="1 2">
    <name type="scientific">Hymenobacter busanensis</name>
    <dbReference type="NCBI Taxonomy" id="2607656"/>
    <lineage>
        <taxon>Bacteria</taxon>
        <taxon>Pseudomonadati</taxon>
        <taxon>Bacteroidota</taxon>
        <taxon>Cytophagia</taxon>
        <taxon>Cytophagales</taxon>
        <taxon>Hymenobacteraceae</taxon>
        <taxon>Hymenobacter</taxon>
    </lineage>
</organism>
<comment type="caution">
    <text evidence="1">The sequence shown here is derived from an EMBL/GenBank/DDBJ whole genome shotgun (WGS) entry which is preliminary data.</text>
</comment>